<accession>A0ACB7S553</accession>
<reference evidence="1" key="1">
    <citation type="submission" date="2020-05" db="EMBL/GenBank/DDBJ databases">
        <title>Large-scale comparative analyses of tick genomes elucidate their genetic diversity and vector capacities.</title>
        <authorList>
            <person name="Jia N."/>
            <person name="Wang J."/>
            <person name="Shi W."/>
            <person name="Du L."/>
            <person name="Sun Y."/>
            <person name="Zhan W."/>
            <person name="Jiang J."/>
            <person name="Wang Q."/>
            <person name="Zhang B."/>
            <person name="Ji P."/>
            <person name="Sakyi L.B."/>
            <person name="Cui X."/>
            <person name="Yuan T."/>
            <person name="Jiang B."/>
            <person name="Yang W."/>
            <person name="Lam T.T.-Y."/>
            <person name="Chang Q."/>
            <person name="Ding S."/>
            <person name="Wang X."/>
            <person name="Zhu J."/>
            <person name="Ruan X."/>
            <person name="Zhao L."/>
            <person name="Wei J."/>
            <person name="Que T."/>
            <person name="Du C."/>
            <person name="Cheng J."/>
            <person name="Dai P."/>
            <person name="Han X."/>
            <person name="Huang E."/>
            <person name="Gao Y."/>
            <person name="Liu J."/>
            <person name="Shao H."/>
            <person name="Ye R."/>
            <person name="Li L."/>
            <person name="Wei W."/>
            <person name="Wang X."/>
            <person name="Wang C."/>
            <person name="Yang T."/>
            <person name="Huo Q."/>
            <person name="Li W."/>
            <person name="Guo W."/>
            <person name="Chen H."/>
            <person name="Zhou L."/>
            <person name="Ni X."/>
            <person name="Tian J."/>
            <person name="Zhou Y."/>
            <person name="Sheng Y."/>
            <person name="Liu T."/>
            <person name="Pan Y."/>
            <person name="Xia L."/>
            <person name="Li J."/>
            <person name="Zhao F."/>
            <person name="Cao W."/>
        </authorList>
    </citation>
    <scope>NUCLEOTIDE SEQUENCE</scope>
    <source>
        <strain evidence="1">Hyas-2018</strain>
    </source>
</reference>
<dbReference type="Proteomes" id="UP000821845">
    <property type="component" value="Chromosome 6"/>
</dbReference>
<keyword evidence="2" id="KW-1185">Reference proteome</keyword>
<proteinExistence type="predicted"/>
<organism evidence="1 2">
    <name type="scientific">Hyalomma asiaticum</name>
    <name type="common">Tick</name>
    <dbReference type="NCBI Taxonomy" id="266040"/>
    <lineage>
        <taxon>Eukaryota</taxon>
        <taxon>Metazoa</taxon>
        <taxon>Ecdysozoa</taxon>
        <taxon>Arthropoda</taxon>
        <taxon>Chelicerata</taxon>
        <taxon>Arachnida</taxon>
        <taxon>Acari</taxon>
        <taxon>Parasitiformes</taxon>
        <taxon>Ixodida</taxon>
        <taxon>Ixodoidea</taxon>
        <taxon>Ixodidae</taxon>
        <taxon>Hyalomminae</taxon>
        <taxon>Hyalomma</taxon>
    </lineage>
</organism>
<comment type="caution">
    <text evidence="1">The sequence shown here is derived from an EMBL/GenBank/DDBJ whole genome shotgun (WGS) entry which is preliminary data.</text>
</comment>
<protein>
    <submittedName>
        <fullName evidence="1">Uncharacterized protein</fullName>
    </submittedName>
</protein>
<gene>
    <name evidence="1" type="ORF">HPB50_023144</name>
</gene>
<evidence type="ECO:0000313" key="1">
    <source>
        <dbReference type="EMBL" id="KAH6929076.1"/>
    </source>
</evidence>
<name>A0ACB7S553_HYAAI</name>
<sequence length="339" mass="36981">MVRRKDWNDQPDMDVSSTMAPLLAIFVLCYVCAAEAAATKTDIAEARNSESGRTFGALLPLSLTLMPLLAPVISKGVFMVLLSGVVYLALFVGSFFFPALGGLIGLGPIGLRSFESEFDSSENSIDRVTRVVRQAIETTEESVTGGTTECRRRLVCELSKAVSDGVPTVEMFDNYFRNRTEDADSYASAWASGWLQRDCARFYKDCDRASMDSLSAIITVLGGPDGYFGSILSRFTNNTAPPTETTGHHSLVVGHDSAHNADNHNTASAFSADGTTFVDDRRTEPCHSCGHRTFPAICLLPNYLRPGVDKDTVFSLKVAATWTPRTAHNFPGDIHIWTR</sequence>
<evidence type="ECO:0000313" key="2">
    <source>
        <dbReference type="Proteomes" id="UP000821845"/>
    </source>
</evidence>
<dbReference type="EMBL" id="CM023486">
    <property type="protein sequence ID" value="KAH6929076.1"/>
    <property type="molecule type" value="Genomic_DNA"/>
</dbReference>